<reference evidence="2" key="1">
    <citation type="submission" date="2017-09" db="EMBL/GenBank/DDBJ databases">
        <authorList>
            <person name="Varghese N."/>
            <person name="Submissions S."/>
        </authorList>
    </citation>
    <scope>NUCLEOTIDE SEQUENCE [LARGE SCALE GENOMIC DNA]</scope>
    <source>
        <strain evidence="2">DSM 25885</strain>
    </source>
</reference>
<name>A0A285MXG1_9FLAO</name>
<evidence type="ECO:0000313" key="2">
    <source>
        <dbReference type="Proteomes" id="UP000219048"/>
    </source>
</evidence>
<evidence type="ECO:0008006" key="3">
    <source>
        <dbReference type="Google" id="ProtNLM"/>
    </source>
</evidence>
<accession>A0A285MXG1</accession>
<keyword evidence="2" id="KW-1185">Reference proteome</keyword>
<dbReference type="Proteomes" id="UP000219048">
    <property type="component" value="Unassembled WGS sequence"/>
</dbReference>
<sequence>MISAFLILSLQSSIAQNSSNVEKQQFTLNFLLPGAIYEQGISANSTLTAEATMGFAFRGCTGCETAFGVYPIGRLQYRYYYNMQRRLEKGKHISGNTGNYIAPMIAAQSGKAIIGDLDYASDFFAGAGVVYGIQRTGHKGLSFRFEAGPAYFFDEFDDNVGLFLALKLGWVLRKNP</sequence>
<protein>
    <recommendedName>
        <fullName evidence="3">DUF3575 domain-containing protein</fullName>
    </recommendedName>
</protein>
<evidence type="ECO:0000313" key="1">
    <source>
        <dbReference type="EMBL" id="SNZ01864.1"/>
    </source>
</evidence>
<dbReference type="OrthoDB" id="883248at2"/>
<organism evidence="1 2">
    <name type="scientific">Flagellimonas pacifica</name>
    <dbReference type="NCBI Taxonomy" id="1247520"/>
    <lineage>
        <taxon>Bacteria</taxon>
        <taxon>Pseudomonadati</taxon>
        <taxon>Bacteroidota</taxon>
        <taxon>Flavobacteriia</taxon>
        <taxon>Flavobacteriales</taxon>
        <taxon>Flavobacteriaceae</taxon>
        <taxon>Flagellimonas</taxon>
    </lineage>
</organism>
<gene>
    <name evidence="1" type="ORF">SAMN06265377_3713</name>
</gene>
<dbReference type="EMBL" id="OBEH01000007">
    <property type="protein sequence ID" value="SNZ01864.1"/>
    <property type="molecule type" value="Genomic_DNA"/>
</dbReference>
<proteinExistence type="predicted"/>
<dbReference type="AlphaFoldDB" id="A0A285MXG1"/>